<dbReference type="InterPro" id="IPR018392">
    <property type="entry name" value="LysM"/>
</dbReference>
<reference evidence="5 6" key="1">
    <citation type="submission" date="2010-06" db="EMBL/GenBank/DDBJ databases">
        <title>Complete sequence of chromosome of Nitrosococcus watsoni C-113.</title>
        <authorList>
            <consortium name="US DOE Joint Genome Institute"/>
            <person name="Lucas S."/>
            <person name="Copeland A."/>
            <person name="Lapidus A."/>
            <person name="Cheng J.-F."/>
            <person name="Bruce D."/>
            <person name="Goodwin L."/>
            <person name="Pitluck S."/>
            <person name="Malfatti S.A."/>
            <person name="Chain P.S.G."/>
            <person name="Land M."/>
            <person name="Hauser L."/>
            <person name="Kyrpides N."/>
            <person name="Ivanova N."/>
            <person name="Cambell M.A."/>
            <person name="Heidelberg J.F."/>
            <person name="Klotz M.G."/>
            <person name="Woyke T."/>
        </authorList>
    </citation>
    <scope>NUCLEOTIDE SEQUENCE [LARGE SCALE GENOMIC DNA]</scope>
    <source>
        <strain evidence="5 6">C-113</strain>
    </source>
</reference>
<evidence type="ECO:0000313" key="6">
    <source>
        <dbReference type="Proteomes" id="UP000000393"/>
    </source>
</evidence>
<evidence type="ECO:0000313" key="5">
    <source>
        <dbReference type="EMBL" id="ADJ29147.1"/>
    </source>
</evidence>
<dbReference type="RefSeq" id="WP_013221219.1">
    <property type="nucleotide sequence ID" value="NC_014315.1"/>
</dbReference>
<gene>
    <name evidence="5" type="ordered locus">Nwat_2319</name>
</gene>
<dbReference type="KEGG" id="nwa:Nwat_2319"/>
<dbReference type="SUPFAM" id="SSF51261">
    <property type="entry name" value="Duplicated hybrid motif"/>
    <property type="match status" value="1"/>
</dbReference>
<feature type="compositionally biased region" description="Polar residues" evidence="2">
    <location>
        <begin position="112"/>
        <end position="121"/>
    </location>
</feature>
<dbReference type="Gene3D" id="2.70.70.10">
    <property type="entry name" value="Glucose Permease (Domain IIA)"/>
    <property type="match status" value="1"/>
</dbReference>
<dbReference type="PANTHER" id="PTHR21666">
    <property type="entry name" value="PEPTIDASE-RELATED"/>
    <property type="match status" value="1"/>
</dbReference>
<dbReference type="CDD" id="cd12797">
    <property type="entry name" value="M23_peptidase"/>
    <property type="match status" value="1"/>
</dbReference>
<name>D8K8M7_NITWC</name>
<keyword evidence="6" id="KW-1185">Reference proteome</keyword>
<dbReference type="STRING" id="105559.Nwat_2319"/>
<dbReference type="PROSITE" id="PS51257">
    <property type="entry name" value="PROKAR_LIPOPROTEIN"/>
    <property type="match status" value="1"/>
</dbReference>
<dbReference type="InterPro" id="IPR050570">
    <property type="entry name" value="Cell_wall_metabolism_enzyme"/>
</dbReference>
<dbReference type="GO" id="GO:0032153">
    <property type="term" value="C:cell division site"/>
    <property type="evidence" value="ECO:0007669"/>
    <property type="project" value="TreeGrafter"/>
</dbReference>
<feature type="compositionally biased region" description="Polar residues" evidence="2">
    <location>
        <begin position="88"/>
        <end position="98"/>
    </location>
</feature>
<dbReference type="SMART" id="SM00257">
    <property type="entry name" value="LysM"/>
    <property type="match status" value="1"/>
</dbReference>
<dbReference type="GO" id="GO:0009279">
    <property type="term" value="C:cell outer membrane"/>
    <property type="evidence" value="ECO:0007669"/>
    <property type="project" value="TreeGrafter"/>
</dbReference>
<dbReference type="AlphaFoldDB" id="D8K8M7"/>
<feature type="domain" description="LysM" evidence="4">
    <location>
        <begin position="40"/>
        <end position="84"/>
    </location>
</feature>
<dbReference type="InterPro" id="IPR036779">
    <property type="entry name" value="LysM_dom_sf"/>
</dbReference>
<feature type="signal peptide" evidence="3">
    <location>
        <begin position="1"/>
        <end position="24"/>
    </location>
</feature>
<evidence type="ECO:0000259" key="4">
    <source>
        <dbReference type="PROSITE" id="PS51782"/>
    </source>
</evidence>
<comment type="similarity">
    <text evidence="1">Belongs to the E.coli NlpD/Haemophilus LppB family.</text>
</comment>
<dbReference type="CAZy" id="CBM50">
    <property type="family name" value="Carbohydrate-Binding Module Family 50"/>
</dbReference>
<dbReference type="InterPro" id="IPR011055">
    <property type="entry name" value="Dup_hybrid_motif"/>
</dbReference>
<accession>D8K8M7</accession>
<dbReference type="eggNOG" id="COG1388">
    <property type="taxonomic scope" value="Bacteria"/>
</dbReference>
<evidence type="ECO:0000256" key="1">
    <source>
        <dbReference type="ARBA" id="ARBA00038420"/>
    </source>
</evidence>
<organism evidence="5 6">
    <name type="scientific">Nitrosococcus watsoni (strain C-113)</name>
    <dbReference type="NCBI Taxonomy" id="105559"/>
    <lineage>
        <taxon>Bacteria</taxon>
        <taxon>Pseudomonadati</taxon>
        <taxon>Pseudomonadota</taxon>
        <taxon>Gammaproteobacteria</taxon>
        <taxon>Chromatiales</taxon>
        <taxon>Chromatiaceae</taxon>
        <taxon>Nitrosococcus</taxon>
    </lineage>
</organism>
<sequence>MRLFLPALAMIILLAACSSGGRMAPVHHLGAVPHVGPRPSHYTVRRGDTLYSIGWRYGVHYRTLAHWNGIHPPYTIYVGQKLRLNSPSKNTAKGQVTASIAEPKPAPRNKESVTQSTASPSLTKVKAVPAKKALSLEMPTKVADGIRWYWPTQGEVIKNFSRTETGRKGVDIVGTLGQPVVAVADGKVVYSGRGLPRYGKLIIVKHDADFLSAYAHNRLLVSKEGDSVKGGQKIAEMGRSGTDRVKLHFEIRHHGQPVDPLRYLPQ</sequence>
<dbReference type="Gene3D" id="3.10.350.10">
    <property type="entry name" value="LysM domain"/>
    <property type="match status" value="1"/>
</dbReference>
<dbReference type="Proteomes" id="UP000000393">
    <property type="component" value="Chromosome"/>
</dbReference>
<dbReference type="HOGENOM" id="CLU_029425_0_2_6"/>
<dbReference type="Pfam" id="PF01551">
    <property type="entry name" value="Peptidase_M23"/>
    <property type="match status" value="1"/>
</dbReference>
<dbReference type="GO" id="GO:0004222">
    <property type="term" value="F:metalloendopeptidase activity"/>
    <property type="evidence" value="ECO:0007669"/>
    <property type="project" value="TreeGrafter"/>
</dbReference>
<dbReference type="PROSITE" id="PS51782">
    <property type="entry name" value="LYSM"/>
    <property type="match status" value="1"/>
</dbReference>
<feature type="region of interest" description="Disordered" evidence="2">
    <location>
        <begin position="88"/>
        <end position="121"/>
    </location>
</feature>
<keyword evidence="3" id="KW-0732">Signal</keyword>
<protein>
    <submittedName>
        <fullName evidence="5">Peptidase M23</fullName>
    </submittedName>
</protein>
<dbReference type="PANTHER" id="PTHR21666:SF263">
    <property type="entry name" value="MUREIN HYDROLASE ACTIVATOR NLPD"/>
    <property type="match status" value="1"/>
</dbReference>
<proteinExistence type="inferred from homology"/>
<dbReference type="CDD" id="cd00118">
    <property type="entry name" value="LysM"/>
    <property type="match status" value="1"/>
</dbReference>
<dbReference type="eggNOG" id="COG4942">
    <property type="taxonomic scope" value="Bacteria"/>
</dbReference>
<dbReference type="EMBL" id="CP002086">
    <property type="protein sequence ID" value="ADJ29147.1"/>
    <property type="molecule type" value="Genomic_DNA"/>
</dbReference>
<feature type="chain" id="PRO_5003116701" evidence="3">
    <location>
        <begin position="25"/>
        <end position="266"/>
    </location>
</feature>
<dbReference type="InterPro" id="IPR016047">
    <property type="entry name" value="M23ase_b-sheet_dom"/>
</dbReference>
<dbReference type="Pfam" id="PF01476">
    <property type="entry name" value="LysM"/>
    <property type="match status" value="1"/>
</dbReference>
<evidence type="ECO:0000256" key="3">
    <source>
        <dbReference type="SAM" id="SignalP"/>
    </source>
</evidence>
<evidence type="ECO:0000256" key="2">
    <source>
        <dbReference type="SAM" id="MobiDB-lite"/>
    </source>
</evidence>